<dbReference type="PANTHER" id="PTHR15549">
    <property type="entry name" value="PAIRED IMMUNOGLOBULIN-LIKE TYPE 2 RECEPTOR"/>
    <property type="match status" value="1"/>
</dbReference>
<dbReference type="Pfam" id="PF00026">
    <property type="entry name" value="Asp"/>
    <property type="match status" value="1"/>
</dbReference>
<feature type="transmembrane region" description="Helical" evidence="6">
    <location>
        <begin position="407"/>
        <end position="431"/>
    </location>
</feature>
<dbReference type="InterPro" id="IPR051694">
    <property type="entry name" value="Immunoregulatory_rcpt-like"/>
</dbReference>
<evidence type="ECO:0000256" key="1">
    <source>
        <dbReference type="ARBA" id="ARBA00004167"/>
    </source>
</evidence>
<dbReference type="InterPro" id="IPR033121">
    <property type="entry name" value="PEPTIDASE_A1"/>
</dbReference>
<dbReference type="Gene3D" id="2.40.70.10">
    <property type="entry name" value="Acid Proteases"/>
    <property type="match status" value="2"/>
</dbReference>
<keyword evidence="4 6" id="KW-0472">Membrane</keyword>
<evidence type="ECO:0000313" key="8">
    <source>
        <dbReference type="EMBL" id="KAK4495244.1"/>
    </source>
</evidence>
<organism evidence="8 9">
    <name type="scientific">Zasmidium cellare</name>
    <name type="common">Wine cellar mold</name>
    <name type="synonym">Racodium cellare</name>
    <dbReference type="NCBI Taxonomy" id="395010"/>
    <lineage>
        <taxon>Eukaryota</taxon>
        <taxon>Fungi</taxon>
        <taxon>Dikarya</taxon>
        <taxon>Ascomycota</taxon>
        <taxon>Pezizomycotina</taxon>
        <taxon>Dothideomycetes</taxon>
        <taxon>Dothideomycetidae</taxon>
        <taxon>Mycosphaerellales</taxon>
        <taxon>Mycosphaerellaceae</taxon>
        <taxon>Zasmidium</taxon>
    </lineage>
</organism>
<feature type="region of interest" description="Disordered" evidence="5">
    <location>
        <begin position="493"/>
        <end position="660"/>
    </location>
</feature>
<gene>
    <name evidence="8" type="ORF">PRZ48_013573</name>
</gene>
<dbReference type="PROSITE" id="PS51767">
    <property type="entry name" value="PEPTIDASE_A1"/>
    <property type="match status" value="1"/>
</dbReference>
<dbReference type="PANTHER" id="PTHR15549:SF26">
    <property type="entry name" value="AXIAL BUDDING PATTERN PROTEIN 2-RELATED"/>
    <property type="match status" value="1"/>
</dbReference>
<feature type="compositionally biased region" description="Polar residues" evidence="5">
    <location>
        <begin position="535"/>
        <end position="544"/>
    </location>
</feature>
<dbReference type="EMBL" id="JAXOVC010000012">
    <property type="protein sequence ID" value="KAK4495244.1"/>
    <property type="molecule type" value="Genomic_DNA"/>
</dbReference>
<feature type="compositionally biased region" description="Basic and acidic residues" evidence="5">
    <location>
        <begin position="603"/>
        <end position="613"/>
    </location>
</feature>
<sequence>MSARSLSPSQRWLGNDGNWSSFAINVGTPPKTLFVLPSTSGRSTLVVHPLGCGDEADPSSCNTTRGEVFDPSLSSTFKQVGDRNEYYQINFGPEQPLSALLPPNLNYTGASLPGTDVLGFGTDFNDAPTLQNQLIVAYPAKVPYVGQLGLSYANETIVNLLEPELSILAALKSVKAISSQYWGYTAGAIYRGSFGSLTLGGYDANAGNVQNVLTVQMDPDTNRSLTLDIVSTSLSDVPQPLSTSPIKALIDSVVPEIWLPRDLCTAFEKELGLVWNDTVGMYLVDDDLHDQLTRRNASVTFSLAAPADTTRTTNITLPYAAFDVSAGYPLLGALYGNDSSKSLRYFPLKRGDSDKQFYLGRTFLQEAYVAADYDNQEFHVSPATFSLSNQDIRTVTYPKQSGLSGGAIAGIVVGVVGGLVIIGGLLWWFCWRKRKDKKKERRSTLGTSSIGDNTTIAEWNNGVQMEQVEAYKPAEVSGEELDRFKPELDATVTARGAPTERHELWGGHVRRVSDQSRASISPLEERHRTSRYSHNRTVSSNSFGHPSPPMSDQPSPPIGHPSPPLGASGRNSPFGQPSPQPGARTPAAVDQDRSWFGGAPIYHELHGRSRDSPRSPTSPVQPPEEVPLSTEHMLGPSERDTRRSGFVEEFDRPAEPGDRA</sequence>
<evidence type="ECO:0000259" key="7">
    <source>
        <dbReference type="PROSITE" id="PS51767"/>
    </source>
</evidence>
<evidence type="ECO:0000313" key="9">
    <source>
        <dbReference type="Proteomes" id="UP001305779"/>
    </source>
</evidence>
<feature type="compositionally biased region" description="Pro residues" evidence="5">
    <location>
        <begin position="546"/>
        <end position="564"/>
    </location>
</feature>
<dbReference type="SUPFAM" id="SSF50630">
    <property type="entry name" value="Acid proteases"/>
    <property type="match status" value="1"/>
</dbReference>
<reference evidence="8 9" key="1">
    <citation type="journal article" date="2023" name="G3 (Bethesda)">
        <title>A chromosome-level genome assembly of Zasmidium syzygii isolated from banana leaves.</title>
        <authorList>
            <person name="van Westerhoven A.C."/>
            <person name="Mehrabi R."/>
            <person name="Talebi R."/>
            <person name="Steentjes M.B.F."/>
            <person name="Corcolon B."/>
            <person name="Chong P.A."/>
            <person name="Kema G.H.J."/>
            <person name="Seidl M.F."/>
        </authorList>
    </citation>
    <scope>NUCLEOTIDE SEQUENCE [LARGE SCALE GENOMIC DNA]</scope>
    <source>
        <strain evidence="8 9">P124</strain>
    </source>
</reference>
<comment type="caution">
    <text evidence="8">The sequence shown here is derived from an EMBL/GenBank/DDBJ whole genome shotgun (WGS) entry which is preliminary data.</text>
</comment>
<proteinExistence type="predicted"/>
<protein>
    <recommendedName>
        <fullName evidence="7">Peptidase A1 domain-containing protein</fullName>
    </recommendedName>
</protein>
<keyword evidence="3 6" id="KW-1133">Transmembrane helix</keyword>
<evidence type="ECO:0000256" key="5">
    <source>
        <dbReference type="SAM" id="MobiDB-lite"/>
    </source>
</evidence>
<dbReference type="Proteomes" id="UP001305779">
    <property type="component" value="Unassembled WGS sequence"/>
</dbReference>
<feature type="compositionally biased region" description="Basic and acidic residues" evidence="5">
    <location>
        <begin position="637"/>
        <end position="660"/>
    </location>
</feature>
<evidence type="ECO:0000256" key="2">
    <source>
        <dbReference type="ARBA" id="ARBA00022692"/>
    </source>
</evidence>
<evidence type="ECO:0000256" key="6">
    <source>
        <dbReference type="SAM" id="Phobius"/>
    </source>
</evidence>
<dbReference type="InterPro" id="IPR021109">
    <property type="entry name" value="Peptidase_aspartic_dom_sf"/>
</dbReference>
<evidence type="ECO:0000256" key="3">
    <source>
        <dbReference type="ARBA" id="ARBA00022989"/>
    </source>
</evidence>
<evidence type="ECO:0000256" key="4">
    <source>
        <dbReference type="ARBA" id="ARBA00023136"/>
    </source>
</evidence>
<comment type="subcellular location">
    <subcellularLocation>
        <location evidence="1">Membrane</location>
        <topology evidence="1">Single-pass membrane protein</topology>
    </subcellularLocation>
</comment>
<keyword evidence="9" id="KW-1185">Reference proteome</keyword>
<accession>A0ABR0E1G2</accession>
<feature type="domain" description="Peptidase A1" evidence="7">
    <location>
        <begin position="20"/>
        <end position="381"/>
    </location>
</feature>
<name>A0ABR0E1G2_ZASCE</name>
<keyword evidence="2 6" id="KW-0812">Transmembrane</keyword>